<evidence type="ECO:0008006" key="3">
    <source>
        <dbReference type="Google" id="ProtNLM"/>
    </source>
</evidence>
<evidence type="ECO:0000313" key="1">
    <source>
        <dbReference type="EMBL" id="PHI04359.1"/>
    </source>
</evidence>
<sequence>MGIDFNKLMNYKSLAYGASSMAQLGKVKEEYKELLAEVMETSTFSYVKDRDKFIAEGLDLITATINMLLLSGLTEQDFEKHIAKLESYKVEKYKR</sequence>
<comment type="caution">
    <text evidence="1">The sequence shown here is derived from an EMBL/GenBank/DDBJ whole genome shotgun (WGS) entry which is preliminary data.</text>
</comment>
<name>A0A2C6AQD5_FUSNP</name>
<dbReference type="EMBL" id="NIRM01000004">
    <property type="protein sequence ID" value="PHI04359.1"/>
    <property type="molecule type" value="Genomic_DNA"/>
</dbReference>
<protein>
    <recommendedName>
        <fullName evidence="3">NTP pyrophosphohydrolase MazG putative catalytic core domain-containing protein</fullName>
    </recommendedName>
</protein>
<gene>
    <name evidence="1" type="ORF">CBG52_11410</name>
</gene>
<reference evidence="1 2" key="1">
    <citation type="submission" date="2017-06" db="EMBL/GenBank/DDBJ databases">
        <title>Draft genome sequence of Fusobacterium nucleatum subsp. polymorphum KCOM 1267 (=ChDC F290).</title>
        <authorList>
            <person name="Kook J.-K."/>
            <person name="Park S.-N."/>
            <person name="Lim Y.K."/>
            <person name="Roh H."/>
        </authorList>
    </citation>
    <scope>NUCLEOTIDE SEQUENCE [LARGE SCALE GENOMIC DNA]</scope>
    <source>
        <strain evidence="2">KCOM 1267(ChDC F290)</strain>
    </source>
</reference>
<dbReference type="Proteomes" id="UP000221504">
    <property type="component" value="Unassembled WGS sequence"/>
</dbReference>
<dbReference type="AlphaFoldDB" id="A0A2C6AQD5"/>
<accession>A0A2C6AQD5</accession>
<organism evidence="1 2">
    <name type="scientific">Fusobacterium nucleatum subsp. polymorphum</name>
    <name type="common">Fusobacterium polymorphum</name>
    <dbReference type="NCBI Taxonomy" id="76857"/>
    <lineage>
        <taxon>Bacteria</taxon>
        <taxon>Fusobacteriati</taxon>
        <taxon>Fusobacteriota</taxon>
        <taxon>Fusobacteriia</taxon>
        <taxon>Fusobacteriales</taxon>
        <taxon>Fusobacteriaceae</taxon>
        <taxon>Fusobacterium</taxon>
    </lineage>
</organism>
<proteinExistence type="predicted"/>
<dbReference type="RefSeq" id="WP_099011843.1">
    <property type="nucleotide sequence ID" value="NZ_CP077154.1"/>
</dbReference>
<evidence type="ECO:0000313" key="2">
    <source>
        <dbReference type="Proteomes" id="UP000221504"/>
    </source>
</evidence>